<dbReference type="EMBL" id="JANBPK010000794">
    <property type="protein sequence ID" value="KAJ2931863.1"/>
    <property type="molecule type" value="Genomic_DNA"/>
</dbReference>
<protein>
    <recommendedName>
        <fullName evidence="6">Alpha-type protein kinase domain-containing protein</fullName>
    </recommendedName>
</protein>
<evidence type="ECO:0000313" key="8">
    <source>
        <dbReference type="Proteomes" id="UP001140091"/>
    </source>
</evidence>
<dbReference type="PROSITE" id="PS51158">
    <property type="entry name" value="ALPHA_KINASE"/>
    <property type="match status" value="1"/>
</dbReference>
<feature type="non-terminal residue" evidence="7">
    <location>
        <position position="1"/>
    </location>
</feature>
<accession>A0A9W8JJB7</accession>
<keyword evidence="3" id="KW-0547">Nucleotide-binding</keyword>
<evidence type="ECO:0000256" key="2">
    <source>
        <dbReference type="ARBA" id="ARBA00022679"/>
    </source>
</evidence>
<dbReference type="GO" id="GO:1903013">
    <property type="term" value="P:response to differentiation-inducing factor 1"/>
    <property type="evidence" value="ECO:0007669"/>
    <property type="project" value="TreeGrafter"/>
</dbReference>
<gene>
    <name evidence="7" type="ORF">H1R20_g5221</name>
</gene>
<evidence type="ECO:0000256" key="1">
    <source>
        <dbReference type="ARBA" id="ARBA00022527"/>
    </source>
</evidence>
<evidence type="ECO:0000256" key="5">
    <source>
        <dbReference type="ARBA" id="ARBA00022840"/>
    </source>
</evidence>
<evidence type="ECO:0000256" key="3">
    <source>
        <dbReference type="ARBA" id="ARBA00022741"/>
    </source>
</evidence>
<dbReference type="CDD" id="cd04515">
    <property type="entry name" value="Alpha_kinase"/>
    <property type="match status" value="1"/>
</dbReference>
<dbReference type="InterPro" id="IPR011009">
    <property type="entry name" value="Kinase-like_dom_sf"/>
</dbReference>
<comment type="caution">
    <text evidence="7">The sequence shown here is derived from an EMBL/GenBank/DDBJ whole genome shotgun (WGS) entry which is preliminary data.</text>
</comment>
<dbReference type="OrthoDB" id="301415at2759"/>
<keyword evidence="8" id="KW-1185">Reference proteome</keyword>
<evidence type="ECO:0000313" key="7">
    <source>
        <dbReference type="EMBL" id="KAJ2931863.1"/>
    </source>
</evidence>
<dbReference type="GO" id="GO:0004674">
    <property type="term" value="F:protein serine/threonine kinase activity"/>
    <property type="evidence" value="ECO:0007669"/>
    <property type="project" value="UniProtKB-KW"/>
</dbReference>
<keyword evidence="2" id="KW-0808">Transferase</keyword>
<feature type="domain" description="Alpha-type protein kinase" evidence="6">
    <location>
        <begin position="1"/>
        <end position="216"/>
    </location>
</feature>
<proteinExistence type="predicted"/>
<dbReference type="Proteomes" id="UP001140091">
    <property type="component" value="Unassembled WGS sequence"/>
</dbReference>
<keyword evidence="5" id="KW-0067">ATP-binding</keyword>
<dbReference type="PANTHER" id="PTHR45992:SF2">
    <property type="entry name" value="EUKARYOTIC ELONGATION FACTOR 2 KINASE"/>
    <property type="match status" value="1"/>
</dbReference>
<dbReference type="InterPro" id="IPR004166">
    <property type="entry name" value="a-kinase_dom"/>
</dbReference>
<reference evidence="7" key="1">
    <citation type="submission" date="2022-06" db="EMBL/GenBank/DDBJ databases">
        <title>Genome Sequence of Candolleomyces eurysporus.</title>
        <authorList>
            <person name="Buettner E."/>
        </authorList>
    </citation>
    <scope>NUCLEOTIDE SEQUENCE</scope>
    <source>
        <strain evidence="7">VTCC 930004</strain>
    </source>
</reference>
<keyword evidence="4" id="KW-0418">Kinase</keyword>
<sequence>MGRTKRVYELRIQDDEQPYVAKRFFKVRTGENNLITAEKNEDFLECELIRLQVLDWFVRSFLKHAGPDGVNVEHHKYITVSEAFLIREIGDPSDPSGLPSEDPNTSVWLVEPKRTRSVRKFCGTLGHPERNDKVGKTIAALCHWIYVSTRKTEVYADIQGSFMTIDGQETLILFDPMAHTVDQDSGVGDHGEEGIQRFLSEHQCNYICQGLGLVPIADMNDLSKNVQMDADASNEDSD</sequence>
<dbReference type="AlphaFoldDB" id="A0A9W8JJB7"/>
<dbReference type="Pfam" id="PF02816">
    <property type="entry name" value="Alpha_kinase"/>
    <property type="match status" value="1"/>
</dbReference>
<organism evidence="7 8">
    <name type="scientific">Candolleomyces eurysporus</name>
    <dbReference type="NCBI Taxonomy" id="2828524"/>
    <lineage>
        <taxon>Eukaryota</taxon>
        <taxon>Fungi</taxon>
        <taxon>Dikarya</taxon>
        <taxon>Basidiomycota</taxon>
        <taxon>Agaricomycotina</taxon>
        <taxon>Agaricomycetes</taxon>
        <taxon>Agaricomycetidae</taxon>
        <taxon>Agaricales</taxon>
        <taxon>Agaricineae</taxon>
        <taxon>Psathyrellaceae</taxon>
        <taxon>Candolleomyces</taxon>
    </lineage>
</organism>
<dbReference type="PANTHER" id="PTHR45992">
    <property type="entry name" value="EUKARYOTIC ELONGATION FACTOR 2 KINASE-RELATED"/>
    <property type="match status" value="1"/>
</dbReference>
<name>A0A9W8JJB7_9AGAR</name>
<evidence type="ECO:0000259" key="6">
    <source>
        <dbReference type="PROSITE" id="PS51158"/>
    </source>
</evidence>
<dbReference type="InterPro" id="IPR051852">
    <property type="entry name" value="Alpha-type_PK"/>
</dbReference>
<dbReference type="SUPFAM" id="SSF56112">
    <property type="entry name" value="Protein kinase-like (PK-like)"/>
    <property type="match status" value="1"/>
</dbReference>
<evidence type="ECO:0000256" key="4">
    <source>
        <dbReference type="ARBA" id="ARBA00022777"/>
    </source>
</evidence>
<dbReference type="GO" id="GO:0031037">
    <property type="term" value="P:myosin II filament disassembly"/>
    <property type="evidence" value="ECO:0007669"/>
    <property type="project" value="TreeGrafter"/>
</dbReference>
<keyword evidence="1" id="KW-0723">Serine/threonine-protein kinase</keyword>
<dbReference type="Gene3D" id="3.20.200.10">
    <property type="entry name" value="MHCK/EF2 kinase"/>
    <property type="match status" value="1"/>
</dbReference>
<dbReference type="GO" id="GO:0005524">
    <property type="term" value="F:ATP binding"/>
    <property type="evidence" value="ECO:0007669"/>
    <property type="project" value="UniProtKB-KW"/>
</dbReference>